<organism evidence="1 2">
    <name type="scientific">Halarcobacter mediterraneus</name>
    <dbReference type="NCBI Taxonomy" id="2023153"/>
    <lineage>
        <taxon>Bacteria</taxon>
        <taxon>Pseudomonadati</taxon>
        <taxon>Campylobacterota</taxon>
        <taxon>Epsilonproteobacteria</taxon>
        <taxon>Campylobacterales</taxon>
        <taxon>Arcobacteraceae</taxon>
        <taxon>Halarcobacter</taxon>
    </lineage>
</organism>
<dbReference type="Gene3D" id="3.40.1260.10">
    <property type="entry name" value="DsrEFH-like"/>
    <property type="match status" value="1"/>
</dbReference>
<dbReference type="PANTHER" id="PTHR37691:SF1">
    <property type="entry name" value="BLR3518 PROTEIN"/>
    <property type="match status" value="1"/>
</dbReference>
<dbReference type="AlphaFoldDB" id="A0A4Q1AZV8"/>
<dbReference type="EMBL" id="NXIE01000001">
    <property type="protein sequence ID" value="RXK14262.1"/>
    <property type="molecule type" value="Genomic_DNA"/>
</dbReference>
<protein>
    <submittedName>
        <fullName evidence="1">Uncharacterized protein</fullName>
    </submittedName>
</protein>
<dbReference type="OrthoDB" id="5794490at2"/>
<dbReference type="InterPro" id="IPR003787">
    <property type="entry name" value="Sulphur_relay_DsrE/F-like"/>
</dbReference>
<sequence length="145" mass="16708">MKKLIILMCATIYLFAQSEFSEPLPSFDEPRKVAIQLYDSDLEKVNHNLSTIYNILKEYPEESLKVAVIAYGNGVRALKKDYDKDTLTRIKSLMEYDVEFIVCKNTMDTMKWTKKDFIDDVSYVQAGIVELIEKQVAGYIGIIAY</sequence>
<dbReference type="InterPro" id="IPR027396">
    <property type="entry name" value="DsrEFH-like"/>
</dbReference>
<proteinExistence type="predicted"/>
<evidence type="ECO:0000313" key="1">
    <source>
        <dbReference type="EMBL" id="RXK14262.1"/>
    </source>
</evidence>
<dbReference type="PANTHER" id="PTHR37691">
    <property type="entry name" value="BLR3518 PROTEIN"/>
    <property type="match status" value="1"/>
</dbReference>
<accession>A0A4Q1AZV8</accession>
<reference evidence="1 2" key="1">
    <citation type="submission" date="2017-09" db="EMBL/GenBank/DDBJ databases">
        <title>Genomics of the genus Arcobacter.</title>
        <authorList>
            <person name="Perez-Cataluna A."/>
            <person name="Figueras M.J."/>
            <person name="Salas-Masso N."/>
        </authorList>
    </citation>
    <scope>NUCLEOTIDE SEQUENCE [LARGE SCALE GENOMIC DNA]</scope>
    <source>
        <strain evidence="1 2">F156-34</strain>
    </source>
</reference>
<dbReference type="Proteomes" id="UP000289718">
    <property type="component" value="Unassembled WGS sequence"/>
</dbReference>
<comment type="caution">
    <text evidence="1">The sequence shown here is derived from an EMBL/GenBank/DDBJ whole genome shotgun (WGS) entry which is preliminary data.</text>
</comment>
<keyword evidence="2" id="KW-1185">Reference proteome</keyword>
<dbReference type="SUPFAM" id="SSF75169">
    <property type="entry name" value="DsrEFH-like"/>
    <property type="match status" value="1"/>
</dbReference>
<dbReference type="Pfam" id="PF02635">
    <property type="entry name" value="DsrE"/>
    <property type="match status" value="1"/>
</dbReference>
<dbReference type="RefSeq" id="WP_129060373.1">
    <property type="nucleotide sequence ID" value="NZ_NXIE01000001.1"/>
</dbReference>
<gene>
    <name evidence="1" type="ORF">CP965_02090</name>
</gene>
<evidence type="ECO:0000313" key="2">
    <source>
        <dbReference type="Proteomes" id="UP000289718"/>
    </source>
</evidence>
<name>A0A4Q1AZV8_9BACT</name>